<organism evidence="1 2">
    <name type="scientific">Pseudomonas syringae pv. antirrhini</name>
    <dbReference type="NCBI Taxonomy" id="251702"/>
    <lineage>
        <taxon>Bacteria</taxon>
        <taxon>Pseudomonadati</taxon>
        <taxon>Pseudomonadota</taxon>
        <taxon>Gammaproteobacteria</taxon>
        <taxon>Pseudomonadales</taxon>
        <taxon>Pseudomonadaceae</taxon>
        <taxon>Pseudomonas</taxon>
    </lineage>
</organism>
<dbReference type="RefSeq" id="WP_057419255.1">
    <property type="nucleotide sequence ID" value="NZ_LJPT01000176.1"/>
</dbReference>
<comment type="caution">
    <text evidence="1">The sequence shown here is derived from an EMBL/GenBank/DDBJ whole genome shotgun (WGS) entry which is preliminary data.</text>
</comment>
<dbReference type="AlphaFoldDB" id="A0A0P9J9B4"/>
<gene>
    <name evidence="1" type="ORF">ALO88_101288</name>
</gene>
<evidence type="ECO:0000313" key="2">
    <source>
        <dbReference type="Proteomes" id="UP000050425"/>
    </source>
</evidence>
<protein>
    <submittedName>
        <fullName evidence="1">Prophage PssSM-01, Orf22</fullName>
    </submittedName>
</protein>
<reference evidence="1 2" key="1">
    <citation type="submission" date="2015-09" db="EMBL/GenBank/DDBJ databases">
        <title>Genome announcement of multiple Pseudomonas syringae strains.</title>
        <authorList>
            <person name="Thakur S."/>
            <person name="Wang P.W."/>
            <person name="Gong Y."/>
            <person name="Weir B.S."/>
            <person name="Guttman D.S."/>
        </authorList>
    </citation>
    <scope>NUCLEOTIDE SEQUENCE [LARGE SCALE GENOMIC DNA]</scope>
    <source>
        <strain evidence="1 2">ICMP4303</strain>
    </source>
</reference>
<evidence type="ECO:0000313" key="1">
    <source>
        <dbReference type="EMBL" id="KPW43571.1"/>
    </source>
</evidence>
<accession>A0A0P9J9B4</accession>
<dbReference type="EMBL" id="LJPT01000176">
    <property type="protein sequence ID" value="KPW43571.1"/>
    <property type="molecule type" value="Genomic_DNA"/>
</dbReference>
<name>A0A0P9J9B4_9PSED</name>
<dbReference type="Proteomes" id="UP000050425">
    <property type="component" value="Unassembled WGS sequence"/>
</dbReference>
<proteinExistence type="predicted"/>
<sequence>MSDGKGKFVSLKMRLKERLTSARRKQQILDRRIEEAHAMAMMCLRTQNVHPDAVKEALRLTDRYVSTLNECVQVLGGSQVEITATFPDGKVTINKLLQ</sequence>